<keyword evidence="5" id="KW-0472">Membrane</keyword>
<keyword evidence="4" id="KW-0145">Chemotaxis</keyword>
<evidence type="ECO:0000313" key="7">
    <source>
        <dbReference type="EMBL" id="MXV15096.1"/>
    </source>
</evidence>
<dbReference type="GO" id="GO:0005737">
    <property type="term" value="C:cytoplasm"/>
    <property type="evidence" value="ECO:0007669"/>
    <property type="project" value="InterPro"/>
</dbReference>
<dbReference type="SUPFAM" id="SSF52738">
    <property type="entry name" value="Methylesterase CheB, C-terminal domain"/>
    <property type="match status" value="1"/>
</dbReference>
<feature type="active site" evidence="4">
    <location>
        <position position="23"/>
    </location>
</feature>
<evidence type="ECO:0000313" key="8">
    <source>
        <dbReference type="Proteomes" id="UP000451233"/>
    </source>
</evidence>
<dbReference type="EC" id="3.1.1.61" evidence="2"/>
<keyword evidence="5" id="KW-1133">Transmembrane helix</keyword>
<dbReference type="PROSITE" id="PS50122">
    <property type="entry name" value="CHEB"/>
    <property type="match status" value="1"/>
</dbReference>
<dbReference type="PANTHER" id="PTHR42872">
    <property type="entry name" value="PROTEIN-GLUTAMATE METHYLESTERASE/PROTEIN-GLUTAMINE GLUTAMINASE"/>
    <property type="match status" value="1"/>
</dbReference>
<evidence type="ECO:0000256" key="2">
    <source>
        <dbReference type="ARBA" id="ARBA00039140"/>
    </source>
</evidence>
<dbReference type="Gene3D" id="3.40.50.180">
    <property type="entry name" value="Methylesterase CheB, C-terminal domain"/>
    <property type="match status" value="1"/>
</dbReference>
<organism evidence="7 8">
    <name type="scientific">Hufsiella ginkgonis</name>
    <dbReference type="NCBI Taxonomy" id="2695274"/>
    <lineage>
        <taxon>Bacteria</taxon>
        <taxon>Pseudomonadati</taxon>
        <taxon>Bacteroidota</taxon>
        <taxon>Sphingobacteriia</taxon>
        <taxon>Sphingobacteriales</taxon>
        <taxon>Sphingobacteriaceae</taxon>
        <taxon>Hufsiella</taxon>
    </lineage>
</organism>
<proteinExistence type="predicted"/>
<dbReference type="GO" id="GO:0008984">
    <property type="term" value="F:protein-glutamate methylesterase activity"/>
    <property type="evidence" value="ECO:0007669"/>
    <property type="project" value="UniProtKB-EC"/>
</dbReference>
<evidence type="ECO:0000256" key="3">
    <source>
        <dbReference type="ARBA" id="ARBA00048267"/>
    </source>
</evidence>
<dbReference type="PANTHER" id="PTHR42872:SF3">
    <property type="entry name" value="PROTEIN-GLUTAMATE METHYLESTERASE_PROTEIN-GLUTAMINE GLUTAMINASE 1"/>
    <property type="match status" value="1"/>
</dbReference>
<feature type="transmembrane region" description="Helical" evidence="5">
    <location>
        <begin position="29"/>
        <end position="49"/>
    </location>
</feature>
<evidence type="ECO:0000256" key="1">
    <source>
        <dbReference type="ARBA" id="ARBA00022801"/>
    </source>
</evidence>
<feature type="active site" evidence="4">
    <location>
        <position position="50"/>
    </location>
</feature>
<dbReference type="GO" id="GO:0000156">
    <property type="term" value="F:phosphorelay response regulator activity"/>
    <property type="evidence" value="ECO:0007669"/>
    <property type="project" value="InterPro"/>
</dbReference>
<protein>
    <recommendedName>
        <fullName evidence="2">protein-glutamate methylesterase</fullName>
        <ecNumber evidence="2">3.1.1.61</ecNumber>
    </recommendedName>
</protein>
<reference evidence="7 8" key="1">
    <citation type="submission" date="2019-11" db="EMBL/GenBank/DDBJ databases">
        <title>Pedobacter sp. HMF7056 Genome sequencing and assembly.</title>
        <authorList>
            <person name="Kang H."/>
            <person name="Kim H."/>
            <person name="Joh K."/>
        </authorList>
    </citation>
    <scope>NUCLEOTIDE SEQUENCE [LARGE SCALE GENOMIC DNA]</scope>
    <source>
        <strain evidence="7 8">HMF7056</strain>
    </source>
</reference>
<dbReference type="Pfam" id="PF01339">
    <property type="entry name" value="CheB_methylest"/>
    <property type="match status" value="1"/>
</dbReference>
<evidence type="ECO:0000256" key="4">
    <source>
        <dbReference type="PROSITE-ProRule" id="PRU00050"/>
    </source>
</evidence>
<sequence>MLNLPLHTAAKVRGAGIMVIGASAGGFNLIFDLVLSLPATFPVPVIVIIHRNRRYQSAIEELLDQKAAVRVKMAAEKDTLNPGCVYFAPPDYHLLIEPDGTLSLDYSEPVWYCRPSIDVTFESASDVYARNAIGILLSGANEDGAEGLAYIENNHGLVIAQDPVDAEVKTMPQAAINKCRRCMVLSNEHLFQFVNQVALLHVK</sequence>
<dbReference type="InterPro" id="IPR000673">
    <property type="entry name" value="Sig_transdc_resp-reg_Me-estase"/>
</dbReference>
<dbReference type="RefSeq" id="WP_160906116.1">
    <property type="nucleotide sequence ID" value="NZ_WVHS01000002.1"/>
</dbReference>
<evidence type="ECO:0000259" key="6">
    <source>
        <dbReference type="PROSITE" id="PS50122"/>
    </source>
</evidence>
<evidence type="ECO:0000256" key="5">
    <source>
        <dbReference type="SAM" id="Phobius"/>
    </source>
</evidence>
<keyword evidence="8" id="KW-1185">Reference proteome</keyword>
<dbReference type="AlphaFoldDB" id="A0A7K1XX52"/>
<accession>A0A7K1XX52</accession>
<dbReference type="InterPro" id="IPR035909">
    <property type="entry name" value="CheB_C"/>
</dbReference>
<dbReference type="Proteomes" id="UP000451233">
    <property type="component" value="Unassembled WGS sequence"/>
</dbReference>
<keyword evidence="1 4" id="KW-0378">Hydrolase</keyword>
<dbReference type="EMBL" id="WVHS01000002">
    <property type="protein sequence ID" value="MXV15096.1"/>
    <property type="molecule type" value="Genomic_DNA"/>
</dbReference>
<dbReference type="GO" id="GO:0006935">
    <property type="term" value="P:chemotaxis"/>
    <property type="evidence" value="ECO:0007669"/>
    <property type="project" value="UniProtKB-UniRule"/>
</dbReference>
<name>A0A7K1XX52_9SPHI</name>
<comment type="catalytic activity">
    <reaction evidence="3">
        <text>[protein]-L-glutamate 5-O-methyl ester + H2O = L-glutamyl-[protein] + methanol + H(+)</text>
        <dbReference type="Rhea" id="RHEA:23236"/>
        <dbReference type="Rhea" id="RHEA-COMP:10208"/>
        <dbReference type="Rhea" id="RHEA-COMP:10311"/>
        <dbReference type="ChEBI" id="CHEBI:15377"/>
        <dbReference type="ChEBI" id="CHEBI:15378"/>
        <dbReference type="ChEBI" id="CHEBI:17790"/>
        <dbReference type="ChEBI" id="CHEBI:29973"/>
        <dbReference type="ChEBI" id="CHEBI:82795"/>
        <dbReference type="EC" id="3.1.1.61"/>
    </reaction>
</comment>
<feature type="active site" evidence="4">
    <location>
        <position position="143"/>
    </location>
</feature>
<dbReference type="CDD" id="cd16433">
    <property type="entry name" value="CheB"/>
    <property type="match status" value="1"/>
</dbReference>
<feature type="domain" description="CheB-type methylesterase" evidence="6">
    <location>
        <begin position="11"/>
        <end position="177"/>
    </location>
</feature>
<comment type="caution">
    <text evidence="7">The sequence shown here is derived from an EMBL/GenBank/DDBJ whole genome shotgun (WGS) entry which is preliminary data.</text>
</comment>
<gene>
    <name evidence="7" type="ORF">GS398_07280</name>
</gene>
<keyword evidence="5" id="KW-0812">Transmembrane</keyword>